<evidence type="ECO:0000313" key="1">
    <source>
        <dbReference type="EMBL" id="KAH7946229.1"/>
    </source>
</evidence>
<evidence type="ECO:0000313" key="2">
    <source>
        <dbReference type="Proteomes" id="UP000821865"/>
    </source>
</evidence>
<sequence>MEWLPLTLLTPHCTFHSDATYCSSELVCGTTLRLPGQFVDPSSAVSLYIVDFAIHLKMCYTYSPGASSWTTIKRESFVNHAIRYCAHLFVQRDVIRSPLQPHHDAPLKIFKRCPKHFVLFLNGCEHTTSLDRIKHAYLNTYATFDGDNHLVNSHRARFTAAYGAVKCKSLLLVQAKNRSFNQRPLPCASLVASRDTVEGNDDAPHHDLHEVARKESSIVIAEERVRLRAALVVSIMPP</sequence>
<reference evidence="1" key="1">
    <citation type="submission" date="2020-05" db="EMBL/GenBank/DDBJ databases">
        <title>Large-scale comparative analyses of tick genomes elucidate their genetic diversity and vector capacities.</title>
        <authorList>
            <person name="Jia N."/>
            <person name="Wang J."/>
            <person name="Shi W."/>
            <person name="Du L."/>
            <person name="Sun Y."/>
            <person name="Zhan W."/>
            <person name="Jiang J."/>
            <person name="Wang Q."/>
            <person name="Zhang B."/>
            <person name="Ji P."/>
            <person name="Sakyi L.B."/>
            <person name="Cui X."/>
            <person name="Yuan T."/>
            <person name="Jiang B."/>
            <person name="Yang W."/>
            <person name="Lam T.T.-Y."/>
            <person name="Chang Q."/>
            <person name="Ding S."/>
            <person name="Wang X."/>
            <person name="Zhu J."/>
            <person name="Ruan X."/>
            <person name="Zhao L."/>
            <person name="Wei J."/>
            <person name="Que T."/>
            <person name="Du C."/>
            <person name="Cheng J."/>
            <person name="Dai P."/>
            <person name="Han X."/>
            <person name="Huang E."/>
            <person name="Gao Y."/>
            <person name="Liu J."/>
            <person name="Shao H."/>
            <person name="Ye R."/>
            <person name="Li L."/>
            <person name="Wei W."/>
            <person name="Wang X."/>
            <person name="Wang C."/>
            <person name="Yang T."/>
            <person name="Huo Q."/>
            <person name="Li W."/>
            <person name="Guo W."/>
            <person name="Chen H."/>
            <person name="Zhou L."/>
            <person name="Ni X."/>
            <person name="Tian J."/>
            <person name="Zhou Y."/>
            <person name="Sheng Y."/>
            <person name="Liu T."/>
            <person name="Pan Y."/>
            <person name="Xia L."/>
            <person name="Li J."/>
            <person name="Zhao F."/>
            <person name="Cao W."/>
        </authorList>
    </citation>
    <scope>NUCLEOTIDE SEQUENCE</scope>
    <source>
        <strain evidence="1">Dsil-2018</strain>
    </source>
</reference>
<organism evidence="1 2">
    <name type="scientific">Dermacentor silvarum</name>
    <name type="common">Tick</name>
    <dbReference type="NCBI Taxonomy" id="543639"/>
    <lineage>
        <taxon>Eukaryota</taxon>
        <taxon>Metazoa</taxon>
        <taxon>Ecdysozoa</taxon>
        <taxon>Arthropoda</taxon>
        <taxon>Chelicerata</taxon>
        <taxon>Arachnida</taxon>
        <taxon>Acari</taxon>
        <taxon>Parasitiformes</taxon>
        <taxon>Ixodida</taxon>
        <taxon>Ixodoidea</taxon>
        <taxon>Ixodidae</taxon>
        <taxon>Rhipicephalinae</taxon>
        <taxon>Dermacentor</taxon>
    </lineage>
</organism>
<keyword evidence="2" id="KW-1185">Reference proteome</keyword>
<dbReference type="EMBL" id="CM023475">
    <property type="protein sequence ID" value="KAH7946229.1"/>
    <property type="molecule type" value="Genomic_DNA"/>
</dbReference>
<dbReference type="Proteomes" id="UP000821865">
    <property type="component" value="Chromosome 6"/>
</dbReference>
<proteinExistence type="predicted"/>
<name>A0ACB8CMZ6_DERSI</name>
<gene>
    <name evidence="1" type="ORF">HPB49_021693</name>
</gene>
<accession>A0ACB8CMZ6</accession>
<protein>
    <submittedName>
        <fullName evidence="1">Uncharacterized protein</fullName>
    </submittedName>
</protein>
<comment type="caution">
    <text evidence="1">The sequence shown here is derived from an EMBL/GenBank/DDBJ whole genome shotgun (WGS) entry which is preliminary data.</text>
</comment>